<dbReference type="AlphaFoldDB" id="A0A1Y1I131"/>
<feature type="region of interest" description="Disordered" evidence="8">
    <location>
        <begin position="63"/>
        <end position="143"/>
    </location>
</feature>
<keyword evidence="3" id="KW-0378">Hydrolase</keyword>
<keyword evidence="4" id="KW-0067">ATP-binding</keyword>
<evidence type="ECO:0000256" key="7">
    <source>
        <dbReference type="SAM" id="Coils"/>
    </source>
</evidence>
<dbReference type="EMBL" id="DF237128">
    <property type="protein sequence ID" value="GAQ84173.1"/>
    <property type="molecule type" value="Genomic_DNA"/>
</dbReference>
<evidence type="ECO:0000256" key="8">
    <source>
        <dbReference type="SAM" id="MobiDB-lite"/>
    </source>
</evidence>
<gene>
    <name evidence="10" type="ORF">KFL_001790120</name>
</gene>
<dbReference type="GO" id="GO:0140664">
    <property type="term" value="F:ATP-dependent DNA damage sensor activity"/>
    <property type="evidence" value="ECO:0007669"/>
    <property type="project" value="InterPro"/>
</dbReference>
<dbReference type="InterPro" id="IPR036063">
    <property type="entry name" value="Smr_dom_sf"/>
</dbReference>
<dbReference type="GO" id="GO:0003690">
    <property type="term" value="F:double-stranded DNA binding"/>
    <property type="evidence" value="ECO:0000318"/>
    <property type="project" value="GO_Central"/>
</dbReference>
<organism evidence="10 11">
    <name type="scientific">Klebsormidium nitens</name>
    <name type="common">Green alga</name>
    <name type="synonym">Ulothrix nitens</name>
    <dbReference type="NCBI Taxonomy" id="105231"/>
    <lineage>
        <taxon>Eukaryota</taxon>
        <taxon>Viridiplantae</taxon>
        <taxon>Streptophyta</taxon>
        <taxon>Klebsormidiophyceae</taxon>
        <taxon>Klebsormidiales</taxon>
        <taxon>Klebsormidiaceae</taxon>
        <taxon>Klebsormidium</taxon>
    </lineage>
</organism>
<feature type="region of interest" description="Disordered" evidence="8">
    <location>
        <begin position="894"/>
        <end position="931"/>
    </location>
</feature>
<dbReference type="PROSITE" id="PS50828">
    <property type="entry name" value="SMR"/>
    <property type="match status" value="1"/>
</dbReference>
<dbReference type="Gene3D" id="3.30.1370.110">
    <property type="match status" value="1"/>
</dbReference>
<dbReference type="STRING" id="105231.A0A1Y1I131"/>
<dbReference type="SMART" id="SM00534">
    <property type="entry name" value="MUTSac"/>
    <property type="match status" value="1"/>
</dbReference>
<keyword evidence="6" id="KW-0238">DNA-binding</keyword>
<dbReference type="GO" id="GO:0004519">
    <property type="term" value="F:endonuclease activity"/>
    <property type="evidence" value="ECO:0007669"/>
    <property type="project" value="UniProtKB-KW"/>
</dbReference>
<dbReference type="SUPFAM" id="SSF48334">
    <property type="entry name" value="DNA repair protein MutS, domain III"/>
    <property type="match status" value="1"/>
</dbReference>
<dbReference type="HAMAP" id="MF_00092">
    <property type="entry name" value="MutS2"/>
    <property type="match status" value="1"/>
</dbReference>
<dbReference type="GO" id="GO:0006298">
    <property type="term" value="P:mismatch repair"/>
    <property type="evidence" value="ECO:0007669"/>
    <property type="project" value="InterPro"/>
</dbReference>
<dbReference type="InterPro" id="IPR007696">
    <property type="entry name" value="DNA_mismatch_repair_MutS_core"/>
</dbReference>
<keyword evidence="5" id="KW-0694">RNA-binding</keyword>
<evidence type="ECO:0000313" key="11">
    <source>
        <dbReference type="Proteomes" id="UP000054558"/>
    </source>
</evidence>
<evidence type="ECO:0000256" key="3">
    <source>
        <dbReference type="ARBA" id="ARBA00022801"/>
    </source>
</evidence>
<dbReference type="OMA" id="QMAIDGC"/>
<dbReference type="InterPro" id="IPR000432">
    <property type="entry name" value="DNA_mismatch_repair_MutS_C"/>
</dbReference>
<dbReference type="Proteomes" id="UP000054558">
    <property type="component" value="Unassembled WGS sequence"/>
</dbReference>
<dbReference type="InterPro" id="IPR036187">
    <property type="entry name" value="DNA_mismatch_repair_MutS_sf"/>
</dbReference>
<keyword evidence="2" id="KW-0547">Nucleotide-binding</keyword>
<evidence type="ECO:0000256" key="4">
    <source>
        <dbReference type="ARBA" id="ARBA00022840"/>
    </source>
</evidence>
<dbReference type="SMART" id="SM00533">
    <property type="entry name" value="MUTSd"/>
    <property type="match status" value="1"/>
</dbReference>
<feature type="coiled-coil region" evidence="7">
    <location>
        <begin position="745"/>
        <end position="791"/>
    </location>
</feature>
<feature type="compositionally biased region" description="Polar residues" evidence="8">
    <location>
        <begin position="453"/>
        <end position="464"/>
    </location>
</feature>
<evidence type="ECO:0000259" key="9">
    <source>
        <dbReference type="PROSITE" id="PS50828"/>
    </source>
</evidence>
<accession>A0A1Y1I131</accession>
<dbReference type="InterPro" id="IPR027417">
    <property type="entry name" value="P-loop_NTPase"/>
</dbReference>
<reference evidence="10 11" key="1">
    <citation type="journal article" date="2014" name="Nat. Commun.">
        <title>Klebsormidium flaccidum genome reveals primary factors for plant terrestrial adaptation.</title>
        <authorList>
            <person name="Hori K."/>
            <person name="Maruyama F."/>
            <person name="Fujisawa T."/>
            <person name="Togashi T."/>
            <person name="Yamamoto N."/>
            <person name="Seo M."/>
            <person name="Sato S."/>
            <person name="Yamada T."/>
            <person name="Mori H."/>
            <person name="Tajima N."/>
            <person name="Moriyama T."/>
            <person name="Ikeuchi M."/>
            <person name="Watanabe M."/>
            <person name="Wada H."/>
            <person name="Kobayashi K."/>
            <person name="Saito M."/>
            <person name="Masuda T."/>
            <person name="Sasaki-Sekimoto Y."/>
            <person name="Mashiguchi K."/>
            <person name="Awai K."/>
            <person name="Shimojima M."/>
            <person name="Masuda S."/>
            <person name="Iwai M."/>
            <person name="Nobusawa T."/>
            <person name="Narise T."/>
            <person name="Kondo S."/>
            <person name="Saito H."/>
            <person name="Sato R."/>
            <person name="Murakawa M."/>
            <person name="Ihara Y."/>
            <person name="Oshima-Yamada Y."/>
            <person name="Ohtaka K."/>
            <person name="Satoh M."/>
            <person name="Sonobe K."/>
            <person name="Ishii M."/>
            <person name="Ohtani R."/>
            <person name="Kanamori-Sato M."/>
            <person name="Honoki R."/>
            <person name="Miyazaki D."/>
            <person name="Mochizuki H."/>
            <person name="Umetsu J."/>
            <person name="Higashi K."/>
            <person name="Shibata D."/>
            <person name="Kamiya Y."/>
            <person name="Sato N."/>
            <person name="Nakamura Y."/>
            <person name="Tabata S."/>
            <person name="Ida S."/>
            <person name="Kurokawa K."/>
            <person name="Ohta H."/>
        </authorList>
    </citation>
    <scope>NUCLEOTIDE SEQUENCE [LARGE SCALE GENOMIC DNA]</scope>
    <source>
        <strain evidence="10 11">NIES-2285</strain>
    </source>
</reference>
<feature type="compositionally biased region" description="Acidic residues" evidence="8">
    <location>
        <begin position="117"/>
        <end position="129"/>
    </location>
</feature>
<dbReference type="Gene3D" id="3.40.50.300">
    <property type="entry name" value="P-loop containing nucleotide triphosphate hydrolases"/>
    <property type="match status" value="1"/>
</dbReference>
<sequence>MVSAASACWAPVWRPLGGTAIAEAASNECGGQRTVSHGPRPSPIALRVPGWLTALPLRARGQHGSTALQSNADGRAGLSRCRPGWWQGGGRQHLRWQPQRATPSAAIASVPASQSVDEGDSSTEDDSEGDAPSIEPEVEEPGAGVQEEALRLLEWPALCKQVAEFASTPIAVAMAQAGQLRIGRTQAESVQLLAETEAARHCTLTFEGVRDIRKVVQKAAAGQCCQIAELADVGASLEAADRLQRGLVAASTAAAKAAPGALDPLLTILEPVTVDLQLAQDIRRCLSAEPPLILDTASAALASIRSQRRDNMRALQQLLGTLAAQLEASGAAEQGMVVARRGRLCVAVKAARRGDIRGGITLDQSNTGVTVYVEPEEAIALNNREMELSGQEAEEETRILKQLSSQVAHRAAGLLLLLERITALDLAVARAAHAAWLHGTRPTFSAAPPSVDTEASSSGRGDETSTWLDIQQMRHPLLLAAAIGPLNKKQDPRTEHGSAERLPVPIDIRVDPHVRVVAITGPNTGGKTATLKTLGMAALMVRAGLFVPAQGAPVVPWFDAVLADVGDEQSLQQSLSTFSGHVRRLTRILQACGPSSLVLLDEAGGGTDPSEGAALATALLKHLAGTAALTVATTHYSELKALKEQDSRFENASVEFDRATLRPTYKVLWGVPGQSNALDIASALDFDADVLREARLLLRQLAPAGAGERASSLLGPLMQQADGFRDKAAAAEGVLAEARHVHASIAEEAAGLAKRERRLQKAKEEEVAQLIAEARREMRAVVEQLQRQANAGGSAAGGGDVDPYEAGTRLQDIAAAYSPDRQQLEDYVAATAGARVDRARGATWQPEPGDLVLVRRLGTKPVQVAEATDRQGSLVVVLGQLRLRVKRDEVLPLARDDDAGGGPAQPQKRPSSLSQLQRAFEGEAGTSEGAISGVSGVDVLTGPAEAGPAMQTAGNTVDLRGMRVDEATRALETALMHSSGGDQMYIIHGVGTGAIRQAVEKMLKKHPYVESFALESEANQGLTIAQLK</sequence>
<feature type="compositionally biased region" description="Polar residues" evidence="8">
    <location>
        <begin position="63"/>
        <end position="72"/>
    </location>
</feature>
<protein>
    <submittedName>
        <fullName evidence="10">Putative MutS homolog 2</fullName>
    </submittedName>
</protein>
<dbReference type="NCBIfam" id="TIGR01069">
    <property type="entry name" value="mutS2"/>
    <property type="match status" value="1"/>
</dbReference>
<dbReference type="GO" id="GO:0030983">
    <property type="term" value="F:mismatched DNA binding"/>
    <property type="evidence" value="ECO:0007669"/>
    <property type="project" value="InterPro"/>
</dbReference>
<keyword evidence="7" id="KW-0175">Coiled coil</keyword>
<feature type="compositionally biased region" description="Polar residues" evidence="8">
    <location>
        <begin position="908"/>
        <end position="917"/>
    </location>
</feature>
<dbReference type="GO" id="GO:0005524">
    <property type="term" value="F:ATP binding"/>
    <property type="evidence" value="ECO:0007669"/>
    <property type="project" value="UniProtKB-KW"/>
</dbReference>
<dbReference type="PANTHER" id="PTHR48466">
    <property type="entry name" value="OS10G0509000 PROTEIN-RELATED"/>
    <property type="match status" value="1"/>
</dbReference>
<keyword evidence="1" id="KW-0699">rRNA-binding</keyword>
<keyword evidence="11" id="KW-1185">Reference proteome</keyword>
<dbReference type="SUPFAM" id="SSF160443">
    <property type="entry name" value="SMR domain-like"/>
    <property type="match status" value="1"/>
</dbReference>
<dbReference type="GO" id="GO:0016887">
    <property type="term" value="F:ATP hydrolysis activity"/>
    <property type="evidence" value="ECO:0007669"/>
    <property type="project" value="InterPro"/>
</dbReference>
<dbReference type="PANTHER" id="PTHR48466:SF1">
    <property type="entry name" value="SMR DOMAIN-CONTAINING PROTEIN"/>
    <property type="match status" value="1"/>
</dbReference>
<evidence type="ECO:0000256" key="2">
    <source>
        <dbReference type="ARBA" id="ARBA00022741"/>
    </source>
</evidence>
<dbReference type="InterPro" id="IPR002625">
    <property type="entry name" value="Smr_dom"/>
</dbReference>
<dbReference type="Pfam" id="PF01713">
    <property type="entry name" value="Smr"/>
    <property type="match status" value="1"/>
</dbReference>
<dbReference type="Pfam" id="PF00488">
    <property type="entry name" value="MutS_V"/>
    <property type="match status" value="1"/>
</dbReference>
<dbReference type="GO" id="GO:0045910">
    <property type="term" value="P:negative regulation of DNA recombination"/>
    <property type="evidence" value="ECO:0007669"/>
    <property type="project" value="InterPro"/>
</dbReference>
<dbReference type="InterPro" id="IPR005747">
    <property type="entry name" value="MutS2"/>
</dbReference>
<dbReference type="SMART" id="SM00463">
    <property type="entry name" value="SMR"/>
    <property type="match status" value="1"/>
</dbReference>
<evidence type="ECO:0000256" key="5">
    <source>
        <dbReference type="ARBA" id="ARBA00022884"/>
    </source>
</evidence>
<name>A0A1Y1I131_KLENI</name>
<dbReference type="FunFam" id="3.40.50.300:FF:000830">
    <property type="entry name" value="Endonuclease MutS2"/>
    <property type="match status" value="1"/>
</dbReference>
<feature type="region of interest" description="Disordered" evidence="8">
    <location>
        <begin position="441"/>
        <end position="464"/>
    </location>
</feature>
<evidence type="ECO:0000256" key="1">
    <source>
        <dbReference type="ARBA" id="ARBA00022730"/>
    </source>
</evidence>
<dbReference type="InterPro" id="IPR045076">
    <property type="entry name" value="MutS"/>
</dbReference>
<evidence type="ECO:0000256" key="6">
    <source>
        <dbReference type="ARBA" id="ARBA00023125"/>
    </source>
</evidence>
<dbReference type="OrthoDB" id="1924787at2759"/>
<dbReference type="SUPFAM" id="SSF52540">
    <property type="entry name" value="P-loop containing nucleoside triphosphate hydrolases"/>
    <property type="match status" value="1"/>
</dbReference>
<proteinExistence type="inferred from homology"/>
<dbReference type="Gene3D" id="1.10.1420.10">
    <property type="match status" value="2"/>
</dbReference>
<evidence type="ECO:0000313" key="10">
    <source>
        <dbReference type="EMBL" id="GAQ84173.1"/>
    </source>
</evidence>
<feature type="domain" description="Smr" evidence="9">
    <location>
        <begin position="957"/>
        <end position="1028"/>
    </location>
</feature>
<dbReference type="GO" id="GO:0019843">
    <property type="term" value="F:rRNA binding"/>
    <property type="evidence" value="ECO:0007669"/>
    <property type="project" value="UniProtKB-KW"/>
</dbReference>